<keyword evidence="4" id="KW-0961">Cell wall biogenesis/degradation</keyword>
<comment type="caution">
    <text evidence="5">The sequence shown here is derived from an EMBL/GenBank/DDBJ whole genome shotgun (WGS) entry which is preliminary data.</text>
</comment>
<evidence type="ECO:0000256" key="3">
    <source>
        <dbReference type="ARBA" id="ARBA00022676"/>
    </source>
</evidence>
<sequence length="501" mass="56229">MQVHISPAERRVTVSGVVGGGSTCAWEVMKVKGSSGRWLSYRSLLPTMLLFAVLMPFLFIRTAFLALDAGASICPSIGCLGRTIRPLFFRGEDNFQELAKELRKIYEDEVAGPMEPKMVEDAPDSWNDLMAEMASYSYQNVNPRAFILRTKAMLMKMDQKLQLAKLQASIYQHLASIGVPKNMHCLSLRLAEEYLLNANARSFYHHLIVSSTVACSRASERLVFHIITDKKTYTAMHAWFALNSVGSAIVEVKGLHQFDWPPDVNAIIMETIHAIQDCLAAYRGHEALSPSTFSLLNYFRIHLPELFPKLGKVIVLDDDVVVLHDLSPLWDIDLNGRVVGAVGVEEDAAGHCTGGKLGDHINFSNPLLRSASLGAEANQCAWFSGMNVFNLEAWRRTNVTHSYQSLIKLNRDSRFDLWRMSFLPPALLAFHALTQPLEASWHLPGLGLQIPKPELLETSAVLHFSGPQKPWLHVGFSELRQLWRRHLNNSDELLRSCRVVD</sequence>
<evidence type="ECO:0000256" key="1">
    <source>
        <dbReference type="ARBA" id="ARBA00004877"/>
    </source>
</evidence>
<gene>
    <name evidence="5" type="ORF">HPP92_005491</name>
</gene>
<dbReference type="InterPro" id="IPR029044">
    <property type="entry name" value="Nucleotide-diphossugar_trans"/>
</dbReference>
<evidence type="ECO:0000256" key="2">
    <source>
        <dbReference type="ARBA" id="ARBA00006351"/>
    </source>
</evidence>
<dbReference type="InterPro" id="IPR002495">
    <property type="entry name" value="Glyco_trans_8"/>
</dbReference>
<dbReference type="Gene3D" id="3.90.550.10">
    <property type="entry name" value="Spore Coat Polysaccharide Biosynthesis Protein SpsA, Chain A"/>
    <property type="match status" value="1"/>
</dbReference>
<keyword evidence="3 4" id="KW-0328">Glycosyltransferase</keyword>
<dbReference type="EMBL" id="JADCNL010000002">
    <property type="protein sequence ID" value="KAG0492093.1"/>
    <property type="molecule type" value="Genomic_DNA"/>
</dbReference>
<keyword evidence="4" id="KW-0812">Transmembrane</keyword>
<reference evidence="5 6" key="1">
    <citation type="journal article" date="2020" name="Nat. Food">
        <title>A phased Vanilla planifolia genome enables genetic improvement of flavour and production.</title>
        <authorList>
            <person name="Hasing T."/>
            <person name="Tang H."/>
            <person name="Brym M."/>
            <person name="Khazi F."/>
            <person name="Huang T."/>
            <person name="Chambers A.H."/>
        </authorList>
    </citation>
    <scope>NUCLEOTIDE SEQUENCE [LARGE SCALE GENOMIC DNA]</scope>
    <source>
        <tissue evidence="5">Leaf</tissue>
    </source>
</reference>
<keyword evidence="4" id="KW-1133">Transmembrane helix</keyword>
<keyword evidence="6" id="KW-1185">Reference proteome</keyword>
<protein>
    <recommendedName>
        <fullName evidence="4">Hexosyltransferase</fullName>
        <ecNumber evidence="4">2.4.1.-</ecNumber>
    </recommendedName>
</protein>
<dbReference type="AlphaFoldDB" id="A0A835RTY9"/>
<keyword evidence="3 4" id="KW-0808">Transferase</keyword>
<accession>A0A835RTY9</accession>
<keyword evidence="4" id="KW-0333">Golgi apparatus</keyword>
<organism evidence="5 6">
    <name type="scientific">Vanilla planifolia</name>
    <name type="common">Vanilla</name>
    <dbReference type="NCBI Taxonomy" id="51239"/>
    <lineage>
        <taxon>Eukaryota</taxon>
        <taxon>Viridiplantae</taxon>
        <taxon>Streptophyta</taxon>
        <taxon>Embryophyta</taxon>
        <taxon>Tracheophyta</taxon>
        <taxon>Spermatophyta</taxon>
        <taxon>Magnoliopsida</taxon>
        <taxon>Liliopsida</taxon>
        <taxon>Asparagales</taxon>
        <taxon>Orchidaceae</taxon>
        <taxon>Vanilloideae</taxon>
        <taxon>Vanilleae</taxon>
        <taxon>Vanilla</taxon>
    </lineage>
</organism>
<dbReference type="Proteomes" id="UP000636800">
    <property type="component" value="Chromosome 2"/>
</dbReference>
<comment type="pathway">
    <text evidence="1 4">Glycan metabolism; pectin biosynthesis.</text>
</comment>
<keyword evidence="4" id="KW-0472">Membrane</keyword>
<evidence type="ECO:0000313" key="6">
    <source>
        <dbReference type="Proteomes" id="UP000636800"/>
    </source>
</evidence>
<comment type="similarity">
    <text evidence="2 4">Belongs to the glycosyltransferase 8 family.</text>
</comment>
<dbReference type="GO" id="GO:0045489">
    <property type="term" value="P:pectin biosynthetic process"/>
    <property type="evidence" value="ECO:0007669"/>
    <property type="project" value="UniProtKB-UniPathway"/>
</dbReference>
<dbReference type="GO" id="GO:0047262">
    <property type="term" value="F:polygalacturonate 4-alpha-galacturonosyltransferase activity"/>
    <property type="evidence" value="ECO:0007669"/>
    <property type="project" value="InterPro"/>
</dbReference>
<dbReference type="InterPro" id="IPR029993">
    <property type="entry name" value="GAUT"/>
</dbReference>
<dbReference type="Pfam" id="PF01501">
    <property type="entry name" value="Glyco_transf_8"/>
    <property type="match status" value="1"/>
</dbReference>
<dbReference type="SUPFAM" id="SSF53448">
    <property type="entry name" value="Nucleotide-diphospho-sugar transferases"/>
    <property type="match status" value="1"/>
</dbReference>
<dbReference type="PANTHER" id="PTHR32116">
    <property type="entry name" value="GALACTURONOSYLTRANSFERASE 4-RELATED"/>
    <property type="match status" value="1"/>
</dbReference>
<dbReference type="UniPathway" id="UPA00845"/>
<dbReference type="GO" id="GO:0071555">
    <property type="term" value="P:cell wall organization"/>
    <property type="evidence" value="ECO:0007669"/>
    <property type="project" value="UniProtKB-KW"/>
</dbReference>
<feature type="transmembrane region" description="Helical" evidence="4">
    <location>
        <begin position="44"/>
        <end position="67"/>
    </location>
</feature>
<dbReference type="OrthoDB" id="808383at2759"/>
<evidence type="ECO:0000313" key="5">
    <source>
        <dbReference type="EMBL" id="KAG0492093.1"/>
    </source>
</evidence>
<proteinExistence type="inferred from homology"/>
<name>A0A835RTY9_VANPL</name>
<evidence type="ECO:0000256" key="4">
    <source>
        <dbReference type="RuleBase" id="RU362027"/>
    </source>
</evidence>
<dbReference type="PANTHER" id="PTHR32116:SF30">
    <property type="entry name" value="GALACTURONOSYLTRANSFERASE 15-RELATED"/>
    <property type="match status" value="1"/>
</dbReference>
<comment type="subcellular location">
    <subcellularLocation>
        <location evidence="4">Golgi apparatus membrane</location>
        <topology evidence="4">Single-pass type II membrane protein</topology>
    </subcellularLocation>
</comment>
<dbReference type="EC" id="2.4.1.-" evidence="4"/>
<dbReference type="GO" id="GO:0000139">
    <property type="term" value="C:Golgi membrane"/>
    <property type="evidence" value="ECO:0007669"/>
    <property type="project" value="UniProtKB-SubCell"/>
</dbReference>